<keyword evidence="1" id="KW-0677">Repeat</keyword>
<evidence type="ECO:0000256" key="2">
    <source>
        <dbReference type="PROSITE-ProRule" id="PRU00708"/>
    </source>
</evidence>
<dbReference type="GO" id="GO:0008270">
    <property type="term" value="F:zinc ion binding"/>
    <property type="evidence" value="ECO:0007669"/>
    <property type="project" value="InterPro"/>
</dbReference>
<feature type="repeat" description="PPR" evidence="2">
    <location>
        <begin position="307"/>
        <end position="337"/>
    </location>
</feature>
<dbReference type="FunFam" id="1.25.40.10:FF:000144">
    <property type="entry name" value="Pentatricopeptide repeat-containing protein, mitochondrial"/>
    <property type="match status" value="1"/>
</dbReference>
<feature type="repeat" description="PPR" evidence="2">
    <location>
        <begin position="338"/>
        <end position="372"/>
    </location>
</feature>
<dbReference type="PANTHER" id="PTHR47926:SF347">
    <property type="entry name" value="PENTATRICOPEPTIDE REPEAT-CONTAINING PROTEIN"/>
    <property type="match status" value="1"/>
</dbReference>
<dbReference type="Pfam" id="PF13041">
    <property type="entry name" value="PPR_2"/>
    <property type="match status" value="2"/>
</dbReference>
<dbReference type="NCBIfam" id="TIGR00756">
    <property type="entry name" value="PPR"/>
    <property type="match status" value="7"/>
</dbReference>
<protein>
    <recommendedName>
        <fullName evidence="3">DYW domain-containing protein</fullName>
    </recommendedName>
</protein>
<dbReference type="InterPro" id="IPR046849">
    <property type="entry name" value="E2_motif"/>
</dbReference>
<gene>
    <name evidence="4" type="ORF">HPP92_006250</name>
</gene>
<dbReference type="InterPro" id="IPR002885">
    <property type="entry name" value="PPR_rpt"/>
</dbReference>
<accession>A0A835RVK3</accession>
<dbReference type="FunFam" id="1.25.40.10:FF:000227">
    <property type="entry name" value="Pentatricopeptide repeat-containing protein At3g13880"/>
    <property type="match status" value="1"/>
</dbReference>
<feature type="repeat" description="PPR" evidence="2">
    <location>
        <begin position="106"/>
        <end position="136"/>
    </location>
</feature>
<dbReference type="Pfam" id="PF20431">
    <property type="entry name" value="E_motif"/>
    <property type="match status" value="1"/>
</dbReference>
<comment type="caution">
    <text evidence="4">The sequence shown here is derived from an EMBL/GenBank/DDBJ whole genome shotgun (WGS) entry which is preliminary data.</text>
</comment>
<dbReference type="PANTHER" id="PTHR47926">
    <property type="entry name" value="PENTATRICOPEPTIDE REPEAT-CONTAINING PROTEIN"/>
    <property type="match status" value="1"/>
</dbReference>
<dbReference type="Pfam" id="PF20430">
    <property type="entry name" value="Eplus_motif"/>
    <property type="match status" value="1"/>
</dbReference>
<organism evidence="4 5">
    <name type="scientific">Vanilla planifolia</name>
    <name type="common">Vanilla</name>
    <dbReference type="NCBI Taxonomy" id="51239"/>
    <lineage>
        <taxon>Eukaryota</taxon>
        <taxon>Viridiplantae</taxon>
        <taxon>Streptophyta</taxon>
        <taxon>Embryophyta</taxon>
        <taxon>Tracheophyta</taxon>
        <taxon>Spermatophyta</taxon>
        <taxon>Magnoliopsida</taxon>
        <taxon>Liliopsida</taxon>
        <taxon>Asparagales</taxon>
        <taxon>Orchidaceae</taxon>
        <taxon>Vanilloideae</taxon>
        <taxon>Vanilleae</taxon>
        <taxon>Vanilla</taxon>
    </lineage>
</organism>
<feature type="repeat" description="PPR" evidence="2">
    <location>
        <begin position="206"/>
        <end position="240"/>
    </location>
</feature>
<evidence type="ECO:0000313" key="4">
    <source>
        <dbReference type="EMBL" id="KAG0492852.1"/>
    </source>
</evidence>
<evidence type="ECO:0000256" key="1">
    <source>
        <dbReference type="ARBA" id="ARBA00022737"/>
    </source>
</evidence>
<proteinExistence type="predicted"/>
<dbReference type="SUPFAM" id="SSF48452">
    <property type="entry name" value="TPR-like"/>
    <property type="match status" value="1"/>
</dbReference>
<dbReference type="InterPro" id="IPR046848">
    <property type="entry name" value="E_motif"/>
</dbReference>
<dbReference type="FunFam" id="1.25.40.10:FF:000073">
    <property type="entry name" value="Pentatricopeptide repeat-containing protein chloroplastic"/>
    <property type="match status" value="1"/>
</dbReference>
<keyword evidence="5" id="KW-1185">Reference proteome</keyword>
<dbReference type="Pfam" id="PF14432">
    <property type="entry name" value="DYW_deaminase"/>
    <property type="match status" value="1"/>
</dbReference>
<dbReference type="PROSITE" id="PS51375">
    <property type="entry name" value="PPR"/>
    <property type="match status" value="6"/>
</dbReference>
<dbReference type="GO" id="GO:0003723">
    <property type="term" value="F:RNA binding"/>
    <property type="evidence" value="ECO:0007669"/>
    <property type="project" value="InterPro"/>
</dbReference>
<reference evidence="4 5" key="1">
    <citation type="journal article" date="2020" name="Nat. Food">
        <title>A phased Vanilla planifolia genome enables genetic improvement of flavour and production.</title>
        <authorList>
            <person name="Hasing T."/>
            <person name="Tang H."/>
            <person name="Brym M."/>
            <person name="Khazi F."/>
            <person name="Huang T."/>
            <person name="Chambers A.H."/>
        </authorList>
    </citation>
    <scope>NUCLEOTIDE SEQUENCE [LARGE SCALE GENOMIC DNA]</scope>
    <source>
        <tissue evidence="4">Leaf</tissue>
    </source>
</reference>
<dbReference type="Gene3D" id="1.25.40.10">
    <property type="entry name" value="Tetratricopeptide repeat domain"/>
    <property type="match status" value="4"/>
</dbReference>
<dbReference type="GO" id="GO:0009451">
    <property type="term" value="P:RNA modification"/>
    <property type="evidence" value="ECO:0007669"/>
    <property type="project" value="InterPro"/>
</dbReference>
<dbReference type="AlphaFoldDB" id="A0A835RVK3"/>
<dbReference type="InterPro" id="IPR046960">
    <property type="entry name" value="PPR_At4g14850-like_plant"/>
</dbReference>
<sequence>MTEKNQVSWNSVISSYVQLGCYEEALHLLSRMQDSGLQCDRFNLGSGLVACSALGDTKKGKQLHGYLVRRYLDTSVILGTAIVDMYSKCGSLEEAHPAFDRLDIKSDVSWNALISGYVQEQRSEEAIEMYQRMRSSVPPDEYTYGTLLSLAANQENEDIGRQIHAYMLRDGSMLNAVVKTELVRMYARCGRLREAEVIFSCMQERNSYCWNCLIEGYEENGDYFHALHLFYQMQLNGVNPDSFFLSNALSICTTLSCIARGKQIHGFIIRNAIEDHGILRCMLVVMYAQCENMGYACKVYEKARDKDVFLHNTMISTYLNCGKVSEAGGMFDQMEEKSTVSWNIMLSGYSKAGLKDEMFRTFSRMTRDGVNCESSTLVPLFNLCASLPALELGQMLHTVVIKRGLSLSSLILDSVIVDMYSKCGSLKEARMYFDCMEEKNIVTWNSMITAYGKHGQSDEIFVLYKQMLKENIIPNGVTFLSLLCACSHSGLVEEGIYWFITMLEECDIEAEAEHYTCMVDLLGRAGLVEEAKEVIDNMPMEPEVSTWGALLGACRMHKKIDIARLAAEKLFDLDPDNSGHYILMANIYSLFGMWKEADGIRELMKSRGVKKEPGVSWIRINNEVHTFHAGDQTHPLADEIYRNLRVLTANMKKLGYVPDVGSVLRSVNDSEEHLLQHSERLALSLGLIKLHESSVIRIFKNLRICGDCHVAMKLISKLTGRTIIVRDTNRFHHFEGGICSCGDYW</sequence>
<evidence type="ECO:0000313" key="5">
    <source>
        <dbReference type="Proteomes" id="UP000636800"/>
    </source>
</evidence>
<name>A0A835RVK3_VANPL</name>
<dbReference type="FunFam" id="1.25.40.10:FF:000366">
    <property type="entry name" value="Pentatricopeptide (PPR) repeat-containing protein"/>
    <property type="match status" value="1"/>
</dbReference>
<feature type="repeat" description="PPR" evidence="2">
    <location>
        <begin position="440"/>
        <end position="474"/>
    </location>
</feature>
<dbReference type="InterPro" id="IPR011990">
    <property type="entry name" value="TPR-like_helical_dom_sf"/>
</dbReference>
<dbReference type="EMBL" id="JADCNL010000002">
    <property type="protein sequence ID" value="KAG0492852.1"/>
    <property type="molecule type" value="Genomic_DNA"/>
</dbReference>
<feature type="repeat" description="PPR" evidence="2">
    <location>
        <begin position="5"/>
        <end position="39"/>
    </location>
</feature>
<feature type="domain" description="DYW" evidence="3">
    <location>
        <begin position="655"/>
        <end position="745"/>
    </location>
</feature>
<dbReference type="InterPro" id="IPR032867">
    <property type="entry name" value="DYW_dom"/>
</dbReference>
<evidence type="ECO:0000259" key="3">
    <source>
        <dbReference type="Pfam" id="PF14432"/>
    </source>
</evidence>
<dbReference type="Proteomes" id="UP000636800">
    <property type="component" value="Chromosome 2"/>
</dbReference>
<dbReference type="Pfam" id="PF01535">
    <property type="entry name" value="PPR"/>
    <property type="match status" value="6"/>
</dbReference>